<sequence>MALATQAVAIGESIDLHDESGRVNVMARQPIDRPMHEIASYAGSFSDRSRTVDLCVPLTKIGQHLDGDEITFAELQLRFSNVMGAGMAGQDHVAVGCQCRFGRRGNLRLI</sequence>
<accession>A0A125K6F2</accession>
<gene>
    <name evidence="1" type="ORF">WT83_19100</name>
</gene>
<organism evidence="1 2">
    <name type="scientific">Burkholderia territorii</name>
    <dbReference type="NCBI Taxonomy" id="1503055"/>
    <lineage>
        <taxon>Bacteria</taxon>
        <taxon>Pseudomonadati</taxon>
        <taxon>Pseudomonadota</taxon>
        <taxon>Betaproteobacteria</taxon>
        <taxon>Burkholderiales</taxon>
        <taxon>Burkholderiaceae</taxon>
        <taxon>Burkholderia</taxon>
        <taxon>Burkholderia cepacia complex</taxon>
    </lineage>
</organism>
<dbReference type="AlphaFoldDB" id="A0A125K6F2"/>
<evidence type="ECO:0000313" key="2">
    <source>
        <dbReference type="Proteomes" id="UP000068016"/>
    </source>
</evidence>
<evidence type="ECO:0000313" key="1">
    <source>
        <dbReference type="EMBL" id="KWN13397.1"/>
    </source>
</evidence>
<dbReference type="EMBL" id="LPLZ01000052">
    <property type="protein sequence ID" value="KWN13397.1"/>
    <property type="molecule type" value="Genomic_DNA"/>
</dbReference>
<protein>
    <submittedName>
        <fullName evidence="1">Uncharacterized protein</fullName>
    </submittedName>
</protein>
<reference evidence="1 2" key="1">
    <citation type="submission" date="2015-11" db="EMBL/GenBank/DDBJ databases">
        <title>Expanding the genomic diversity of Burkholderia species for the development of highly accurate diagnostics.</title>
        <authorList>
            <person name="Sahl J."/>
            <person name="Keim P."/>
            <person name="Wagner D."/>
        </authorList>
    </citation>
    <scope>NUCLEOTIDE SEQUENCE [LARGE SCALE GENOMIC DNA]</scope>
    <source>
        <strain evidence="1 2">MSMB793WGS</strain>
    </source>
</reference>
<name>A0A125K6F2_9BURK</name>
<comment type="caution">
    <text evidence="1">The sequence shown here is derived from an EMBL/GenBank/DDBJ whole genome shotgun (WGS) entry which is preliminary data.</text>
</comment>
<proteinExistence type="predicted"/>
<dbReference type="Proteomes" id="UP000068016">
    <property type="component" value="Unassembled WGS sequence"/>
</dbReference>